<dbReference type="AlphaFoldDB" id="A0AAV0VJN7"/>
<dbReference type="EMBL" id="CARXXK010000001">
    <property type="protein sequence ID" value="CAI6344373.1"/>
    <property type="molecule type" value="Genomic_DNA"/>
</dbReference>
<feature type="compositionally biased region" description="Basic and acidic residues" evidence="1">
    <location>
        <begin position="265"/>
        <end position="282"/>
    </location>
</feature>
<name>A0AAV0VJN7_9HEMI</name>
<proteinExistence type="predicted"/>
<feature type="region of interest" description="Disordered" evidence="1">
    <location>
        <begin position="249"/>
        <end position="282"/>
    </location>
</feature>
<evidence type="ECO:0000313" key="3">
    <source>
        <dbReference type="Proteomes" id="UP001160148"/>
    </source>
</evidence>
<feature type="region of interest" description="Disordered" evidence="1">
    <location>
        <begin position="17"/>
        <end position="92"/>
    </location>
</feature>
<gene>
    <name evidence="2" type="ORF">MEUPH1_LOCUS1512</name>
</gene>
<comment type="caution">
    <text evidence="2">The sequence shown here is derived from an EMBL/GenBank/DDBJ whole genome shotgun (WGS) entry which is preliminary data.</text>
</comment>
<keyword evidence="3" id="KW-1185">Reference proteome</keyword>
<feature type="region of interest" description="Disordered" evidence="1">
    <location>
        <begin position="294"/>
        <end position="315"/>
    </location>
</feature>
<feature type="compositionally biased region" description="Basic and acidic residues" evidence="1">
    <location>
        <begin position="51"/>
        <end position="66"/>
    </location>
</feature>
<reference evidence="2 3" key="1">
    <citation type="submission" date="2023-01" db="EMBL/GenBank/DDBJ databases">
        <authorList>
            <person name="Whitehead M."/>
        </authorList>
    </citation>
    <scope>NUCLEOTIDE SEQUENCE [LARGE SCALE GENOMIC DNA]</scope>
</reference>
<organism evidence="2 3">
    <name type="scientific">Macrosiphum euphorbiae</name>
    <name type="common">potato aphid</name>
    <dbReference type="NCBI Taxonomy" id="13131"/>
    <lineage>
        <taxon>Eukaryota</taxon>
        <taxon>Metazoa</taxon>
        <taxon>Ecdysozoa</taxon>
        <taxon>Arthropoda</taxon>
        <taxon>Hexapoda</taxon>
        <taxon>Insecta</taxon>
        <taxon>Pterygota</taxon>
        <taxon>Neoptera</taxon>
        <taxon>Paraneoptera</taxon>
        <taxon>Hemiptera</taxon>
        <taxon>Sternorrhyncha</taxon>
        <taxon>Aphidomorpha</taxon>
        <taxon>Aphidoidea</taxon>
        <taxon>Aphididae</taxon>
        <taxon>Macrosiphini</taxon>
        <taxon>Macrosiphum</taxon>
    </lineage>
</organism>
<evidence type="ECO:0000256" key="1">
    <source>
        <dbReference type="SAM" id="MobiDB-lite"/>
    </source>
</evidence>
<dbReference type="Proteomes" id="UP001160148">
    <property type="component" value="Unassembled WGS sequence"/>
</dbReference>
<accession>A0AAV0VJN7</accession>
<evidence type="ECO:0000313" key="2">
    <source>
        <dbReference type="EMBL" id="CAI6344373.1"/>
    </source>
</evidence>
<protein>
    <submittedName>
        <fullName evidence="2">Uncharacterized protein</fullName>
    </submittedName>
</protein>
<sequence>MIYKIIEKPVHADIVSTPSADQVSYHEEPTTPNAPHRTHGNGNQTVTTTYRYRERGREPTPIDQRGRGYGGDPGHLRDGDPSKGSTTHGARVEGTRHKQYGDAADHGPHRSHANGAALQQLQHHVHGPRYPIHGHRVNDVWYGKQAGEGVKHIGDGHKRGHSVEVMHGHFGDVLRVPGGYEHGGMHFSDHKPMHLGDHRHAHFGDHQHVHFGDHKHGNVGDHKNLGRHNFEHFGGHRFNKHFGGVGHGNIGGAWPQSGSGVHGQNQRDRPTEPPREYQHTDNLHRNVAKFSTSARGQYGHSAADADSAGPNAAYRELDDHGFPRLLHDHKFSNHVYGHHSTGGYQVQENVADFDGMTPIAVPQPYPATTAQVFQVDQKYPSPASGIGGGDTLDGMSSVSAIASPPTVNNVYYTLDPVVPYNDVALQPQREQLFDGGVPKTK</sequence>